<proteinExistence type="predicted"/>
<sequence length="178" mass="20259">MAAISRFADNPTVLDVEASGFGRNSYPIEIGFVLPDGRTYCTLVRPEPHWTHWDTQAQALHHIPRAIVEERGLPVVTVARKLNSDLRGQTVYSDGWANDYTWLNALFDAADMTPSFKLENLRALLNEQEAEQWHLVKAQISSERGAQRHRASADARLLQLTLQRLRSTTPHRQHKELP</sequence>
<dbReference type="AlphaFoldDB" id="A0A1P8KCL3"/>
<evidence type="ECO:0008006" key="3">
    <source>
        <dbReference type="Google" id="ProtNLM"/>
    </source>
</evidence>
<dbReference type="InterPro" id="IPR012337">
    <property type="entry name" value="RNaseH-like_sf"/>
</dbReference>
<keyword evidence="2" id="KW-1185">Reference proteome</keyword>
<dbReference type="eggNOG" id="COG0847">
    <property type="taxonomic scope" value="Bacteria"/>
</dbReference>
<protein>
    <recommendedName>
        <fullName evidence="3">Exonuclease domain-containing protein</fullName>
    </recommendedName>
</protein>
<dbReference type="GO" id="GO:0003676">
    <property type="term" value="F:nucleic acid binding"/>
    <property type="evidence" value="ECO:0007669"/>
    <property type="project" value="InterPro"/>
</dbReference>
<evidence type="ECO:0000313" key="2">
    <source>
        <dbReference type="Proteomes" id="UP000186110"/>
    </source>
</evidence>
<gene>
    <name evidence="1" type="ORF">RS694_15310</name>
</gene>
<dbReference type="SUPFAM" id="SSF53098">
    <property type="entry name" value="Ribonuclease H-like"/>
    <property type="match status" value="1"/>
</dbReference>
<organism evidence="1 2">
    <name type="scientific">Rhodoferax saidenbachensis</name>
    <dbReference type="NCBI Taxonomy" id="1484693"/>
    <lineage>
        <taxon>Bacteria</taxon>
        <taxon>Pseudomonadati</taxon>
        <taxon>Pseudomonadota</taxon>
        <taxon>Betaproteobacteria</taxon>
        <taxon>Burkholderiales</taxon>
        <taxon>Comamonadaceae</taxon>
        <taxon>Rhodoferax</taxon>
    </lineage>
</organism>
<evidence type="ECO:0000313" key="1">
    <source>
        <dbReference type="EMBL" id="APW43767.1"/>
    </source>
</evidence>
<dbReference type="STRING" id="1484693.RS694_15310"/>
<accession>A0A1P8KCL3</accession>
<dbReference type="EMBL" id="CP019239">
    <property type="protein sequence ID" value="APW43767.1"/>
    <property type="molecule type" value="Genomic_DNA"/>
</dbReference>
<dbReference type="KEGG" id="rsb:RS694_15310"/>
<reference evidence="1 2" key="1">
    <citation type="submission" date="2017-01" db="EMBL/GenBank/DDBJ databases">
        <authorList>
            <person name="Mah S.A."/>
            <person name="Swanson W.J."/>
            <person name="Moy G.W."/>
            <person name="Vacquier V.D."/>
        </authorList>
    </citation>
    <scope>NUCLEOTIDE SEQUENCE [LARGE SCALE GENOMIC DNA]</scope>
    <source>
        <strain evidence="1 2">DSM 22694</strain>
    </source>
</reference>
<name>A0A1P8KCL3_9BURK</name>
<dbReference type="RefSeq" id="WP_029707113.1">
    <property type="nucleotide sequence ID" value="NZ_CP019239.1"/>
</dbReference>
<dbReference type="Gene3D" id="3.30.420.10">
    <property type="entry name" value="Ribonuclease H-like superfamily/Ribonuclease H"/>
    <property type="match status" value="1"/>
</dbReference>
<dbReference type="Proteomes" id="UP000186110">
    <property type="component" value="Chromosome"/>
</dbReference>
<dbReference type="InterPro" id="IPR036397">
    <property type="entry name" value="RNaseH_sf"/>
</dbReference>